<gene>
    <name evidence="2" type="ORF">HNR40_004685</name>
</gene>
<organism evidence="2 3">
    <name type="scientific">Nonomuraea endophytica</name>
    <dbReference type="NCBI Taxonomy" id="714136"/>
    <lineage>
        <taxon>Bacteria</taxon>
        <taxon>Bacillati</taxon>
        <taxon>Actinomycetota</taxon>
        <taxon>Actinomycetes</taxon>
        <taxon>Streptosporangiales</taxon>
        <taxon>Streptosporangiaceae</taxon>
        <taxon>Nonomuraea</taxon>
    </lineage>
</organism>
<proteinExistence type="predicted"/>
<evidence type="ECO:0000256" key="1">
    <source>
        <dbReference type="SAM" id="Phobius"/>
    </source>
</evidence>
<feature type="transmembrane region" description="Helical" evidence="1">
    <location>
        <begin position="41"/>
        <end position="60"/>
    </location>
</feature>
<dbReference type="EMBL" id="JACHIN010000006">
    <property type="protein sequence ID" value="MBB5079199.1"/>
    <property type="molecule type" value="Genomic_DNA"/>
</dbReference>
<keyword evidence="1" id="KW-0472">Membrane</keyword>
<reference evidence="2 3" key="1">
    <citation type="submission" date="2020-08" db="EMBL/GenBank/DDBJ databases">
        <title>Genomic Encyclopedia of Type Strains, Phase IV (KMG-IV): sequencing the most valuable type-strain genomes for metagenomic binning, comparative biology and taxonomic classification.</title>
        <authorList>
            <person name="Goeker M."/>
        </authorList>
    </citation>
    <scope>NUCLEOTIDE SEQUENCE [LARGE SCALE GENOMIC DNA]</scope>
    <source>
        <strain evidence="2 3">DSM 45385</strain>
    </source>
</reference>
<dbReference type="RefSeq" id="WP_184964649.1">
    <property type="nucleotide sequence ID" value="NZ_JACHIN010000006.1"/>
</dbReference>
<dbReference type="AlphaFoldDB" id="A0A7W8A466"/>
<evidence type="ECO:0000313" key="2">
    <source>
        <dbReference type="EMBL" id="MBB5079199.1"/>
    </source>
</evidence>
<keyword evidence="3" id="KW-1185">Reference proteome</keyword>
<evidence type="ECO:0008006" key="4">
    <source>
        <dbReference type="Google" id="ProtNLM"/>
    </source>
</evidence>
<keyword evidence="1" id="KW-1133">Transmembrane helix</keyword>
<evidence type="ECO:0000313" key="3">
    <source>
        <dbReference type="Proteomes" id="UP000568380"/>
    </source>
</evidence>
<dbReference type="Proteomes" id="UP000568380">
    <property type="component" value="Unassembled WGS sequence"/>
</dbReference>
<comment type="caution">
    <text evidence="2">The sequence shown here is derived from an EMBL/GenBank/DDBJ whole genome shotgun (WGS) entry which is preliminary data.</text>
</comment>
<sequence>MDDLHVIRTVLAKPDPSPEVVARRRLQVTSQMRRRPRGRRARWVLLPAVAAVAAAAFVIVPSEPSSAREVLLVAATAAERAPEGSGTYWHVTVTKSGGPPEEYWYRRDGQIWLKGERLKGEGTLFKWPGEPQPFWIGPLSLTFEELRGLPEEETALTKRLTEEVADAGIRTSRGTPGPAELRGFTVEALLSLISEAPVSSQVRAAAYRALAALPDVTDLGEGDGGRRLELPLSSGRKVVVVDPETARVRNTPVWVTLSGAIALTKGGVTIDAEWTDRLPAG</sequence>
<protein>
    <recommendedName>
        <fullName evidence="4">CU044_5270 family protein</fullName>
    </recommendedName>
</protein>
<name>A0A7W8A466_9ACTN</name>
<keyword evidence="1" id="KW-0812">Transmembrane</keyword>
<accession>A0A7W8A466</accession>